<reference evidence="2" key="2">
    <citation type="journal article" date="2023" name="Microbiol Resour">
        <title>Decontamination and Annotation of the Draft Genome Sequence of the Oomycete Lagenidium giganteum ARSEF 373.</title>
        <authorList>
            <person name="Morgan W.R."/>
            <person name="Tartar A."/>
        </authorList>
    </citation>
    <scope>NUCLEOTIDE SEQUENCE</scope>
    <source>
        <strain evidence="2">ARSEF 373</strain>
    </source>
</reference>
<evidence type="ECO:0000313" key="3">
    <source>
        <dbReference type="Proteomes" id="UP001146120"/>
    </source>
</evidence>
<keyword evidence="3" id="KW-1185">Reference proteome</keyword>
<gene>
    <name evidence="2" type="ORF">N0F65_010622</name>
</gene>
<name>A0AAV2ZD92_9STRA</name>
<evidence type="ECO:0000313" key="2">
    <source>
        <dbReference type="EMBL" id="DBA03969.1"/>
    </source>
</evidence>
<sequence length="110" mass="11410">MKIARILSSVTLALGLMLAPTAASSVSDGPRRLAGGNAACGSQRVRKAWVDMSSGEQSLYVQALQEGLKRGIVEDFAAIHVEDLGSDQAHHSCVLLVAPSHAGGIRECAA</sequence>
<dbReference type="Gene3D" id="1.10.1280.10">
    <property type="entry name" value="Di-copper center containing domain from catechol oxidase"/>
    <property type="match status" value="1"/>
</dbReference>
<dbReference type="InterPro" id="IPR008922">
    <property type="entry name" value="Di-copper_centre_dom_sf"/>
</dbReference>
<organism evidence="2 3">
    <name type="scientific">Lagenidium giganteum</name>
    <dbReference type="NCBI Taxonomy" id="4803"/>
    <lineage>
        <taxon>Eukaryota</taxon>
        <taxon>Sar</taxon>
        <taxon>Stramenopiles</taxon>
        <taxon>Oomycota</taxon>
        <taxon>Peronosporomycetes</taxon>
        <taxon>Pythiales</taxon>
        <taxon>Pythiaceae</taxon>
    </lineage>
</organism>
<proteinExistence type="predicted"/>
<dbReference type="EMBL" id="DAKRPA010000013">
    <property type="protein sequence ID" value="DBA03969.1"/>
    <property type="molecule type" value="Genomic_DNA"/>
</dbReference>
<evidence type="ECO:0000256" key="1">
    <source>
        <dbReference type="SAM" id="SignalP"/>
    </source>
</evidence>
<reference evidence="2" key="1">
    <citation type="submission" date="2022-11" db="EMBL/GenBank/DDBJ databases">
        <authorList>
            <person name="Morgan W.R."/>
            <person name="Tartar A."/>
        </authorList>
    </citation>
    <scope>NUCLEOTIDE SEQUENCE</scope>
    <source>
        <strain evidence="2">ARSEF 373</strain>
    </source>
</reference>
<comment type="caution">
    <text evidence="2">The sequence shown here is derived from an EMBL/GenBank/DDBJ whole genome shotgun (WGS) entry which is preliminary data.</text>
</comment>
<keyword evidence="1" id="KW-0732">Signal</keyword>
<accession>A0AAV2ZD92</accession>
<dbReference type="AlphaFoldDB" id="A0AAV2ZD92"/>
<feature type="signal peptide" evidence="1">
    <location>
        <begin position="1"/>
        <end position="23"/>
    </location>
</feature>
<protein>
    <submittedName>
        <fullName evidence="2">Uncharacterized protein</fullName>
    </submittedName>
</protein>
<feature type="chain" id="PRO_5043629364" evidence="1">
    <location>
        <begin position="24"/>
        <end position="110"/>
    </location>
</feature>
<dbReference type="Proteomes" id="UP001146120">
    <property type="component" value="Unassembled WGS sequence"/>
</dbReference>